<evidence type="ECO:0000313" key="1">
    <source>
        <dbReference type="EMBL" id="GAI65415.1"/>
    </source>
</evidence>
<comment type="caution">
    <text evidence="1">The sequence shown here is derived from an EMBL/GenBank/DDBJ whole genome shotgun (WGS) entry which is preliminary data.</text>
</comment>
<name>X1RQG1_9ZZZZ</name>
<feature type="non-terminal residue" evidence="1">
    <location>
        <position position="1"/>
    </location>
</feature>
<organism evidence="1">
    <name type="scientific">marine sediment metagenome</name>
    <dbReference type="NCBI Taxonomy" id="412755"/>
    <lineage>
        <taxon>unclassified sequences</taxon>
        <taxon>metagenomes</taxon>
        <taxon>ecological metagenomes</taxon>
    </lineage>
</organism>
<sequence>SPTEGRIYHVTHIAVYDEDTATTFLLMGVQVGASFYGFYEEDAAHGIGRLWHTRCDIYLRHGDTIRASLVGGVSGDTCYITLLGNHMTEEI</sequence>
<protein>
    <submittedName>
        <fullName evidence="1">Uncharacterized protein</fullName>
    </submittedName>
</protein>
<dbReference type="AlphaFoldDB" id="X1RQG1"/>
<accession>X1RQG1</accession>
<reference evidence="1" key="1">
    <citation type="journal article" date="2014" name="Front. Microbiol.">
        <title>High frequency of phylogenetically diverse reductive dehalogenase-homologous genes in deep subseafloor sedimentary metagenomes.</title>
        <authorList>
            <person name="Kawai M."/>
            <person name="Futagami T."/>
            <person name="Toyoda A."/>
            <person name="Takaki Y."/>
            <person name="Nishi S."/>
            <person name="Hori S."/>
            <person name="Arai W."/>
            <person name="Tsubouchi T."/>
            <person name="Morono Y."/>
            <person name="Uchiyama I."/>
            <person name="Ito T."/>
            <person name="Fujiyama A."/>
            <person name="Inagaki F."/>
            <person name="Takami H."/>
        </authorList>
    </citation>
    <scope>NUCLEOTIDE SEQUENCE</scope>
    <source>
        <strain evidence="1">Expedition CK06-06</strain>
    </source>
</reference>
<gene>
    <name evidence="1" type="ORF">S12H4_08481</name>
</gene>
<proteinExistence type="predicted"/>
<dbReference type="EMBL" id="BARW01003280">
    <property type="protein sequence ID" value="GAI65415.1"/>
    <property type="molecule type" value="Genomic_DNA"/>
</dbReference>